<keyword evidence="7 33" id="KW-0378">Hydrolase</keyword>
<feature type="glycosylation site" description="N-linked (GlcNAc...) asparagine" evidence="25">
    <location>
        <position position="66"/>
    </location>
</feature>
<proteinExistence type="inferred from homology"/>
<dbReference type="Gene3D" id="1.10.1370.30">
    <property type="match status" value="2"/>
</dbReference>
<evidence type="ECO:0000256" key="5">
    <source>
        <dbReference type="ARBA" id="ARBA00022723"/>
    </source>
</evidence>
<comment type="catalytic activity">
    <reaction evidence="20">
        <text>substance P + H2O = substance P(1-8) + Gly-L-Leu-L-Met-NH2</text>
        <dbReference type="Rhea" id="RHEA:71463"/>
        <dbReference type="ChEBI" id="CHEBI:15377"/>
        <dbReference type="ChEBI" id="CHEBI:190692"/>
        <dbReference type="ChEBI" id="CHEBI:190694"/>
        <dbReference type="ChEBI" id="CHEBI:190699"/>
    </reaction>
    <physiologicalReaction direction="left-to-right" evidence="20">
        <dbReference type="Rhea" id="RHEA:71464"/>
    </physiologicalReaction>
</comment>
<dbReference type="PROSITE" id="PS50068">
    <property type="entry name" value="LDLRA_2"/>
    <property type="match status" value="1"/>
</dbReference>
<keyword evidence="4 33" id="KW-0645">Protease</keyword>
<dbReference type="Pfam" id="PF01401">
    <property type="entry name" value="Peptidase_M2"/>
    <property type="match status" value="1"/>
</dbReference>
<evidence type="ECO:0000256" key="33">
    <source>
        <dbReference type="RuleBase" id="RU361144"/>
    </source>
</evidence>
<evidence type="ECO:0000256" key="16">
    <source>
        <dbReference type="ARBA" id="ARBA00047642"/>
    </source>
</evidence>
<keyword evidence="5 28" id="KW-0479">Metal-binding</keyword>
<comment type="catalytic activity">
    <reaction evidence="14">
        <text>Met-enkephalin-Arg-Phe + H2O = L-arginyl-L-phenylalanine + Met-enkephalin</text>
        <dbReference type="Rhea" id="RHEA:70675"/>
        <dbReference type="ChEBI" id="CHEBI:15377"/>
        <dbReference type="ChEBI" id="CHEBI:189868"/>
        <dbReference type="ChEBI" id="CHEBI:189869"/>
        <dbReference type="ChEBI" id="CHEBI:189870"/>
    </reaction>
    <physiologicalReaction direction="left-to-right" evidence="14">
        <dbReference type="Rhea" id="RHEA:70676"/>
    </physiologicalReaction>
</comment>
<evidence type="ECO:0000256" key="4">
    <source>
        <dbReference type="ARBA" id="ARBA00022670"/>
    </source>
</evidence>
<evidence type="ECO:0000256" key="25">
    <source>
        <dbReference type="PIRSR" id="PIRSR601548-10"/>
    </source>
</evidence>
<dbReference type="CDD" id="cd00112">
    <property type="entry name" value="LDLa"/>
    <property type="match status" value="1"/>
</dbReference>
<evidence type="ECO:0000256" key="10">
    <source>
        <dbReference type="ARBA" id="ARBA00023157"/>
    </source>
</evidence>
<comment type="catalytic activity">
    <reaction evidence="22">
        <text>bradykinin + H2O = L-Phe-L-Arg + bradykinin(1-7)</text>
        <dbReference type="Rhea" id="RHEA:71451"/>
        <dbReference type="ChEBI" id="CHEBI:15377"/>
        <dbReference type="ChEBI" id="CHEBI:132988"/>
        <dbReference type="ChEBI" id="CHEBI:133147"/>
        <dbReference type="ChEBI" id="CHEBI:147352"/>
    </reaction>
    <physiologicalReaction direction="left-to-right" evidence="22">
        <dbReference type="Rhea" id="RHEA:71452"/>
    </physiologicalReaction>
</comment>
<evidence type="ECO:0000256" key="11">
    <source>
        <dbReference type="ARBA" id="ARBA00023180"/>
    </source>
</evidence>
<evidence type="ECO:0000313" key="36">
    <source>
        <dbReference type="Proteomes" id="UP000838412"/>
    </source>
</evidence>
<dbReference type="PANTHER" id="PTHR10514">
    <property type="entry name" value="ANGIOTENSIN-CONVERTING ENZYME"/>
    <property type="match status" value="1"/>
</dbReference>
<comment type="catalytic activity">
    <reaction evidence="21">
        <text>neurotensin + H2O = neurotensin(1-11) + L-isoleucyl-L-leucine</text>
        <dbReference type="Rhea" id="RHEA:71475"/>
        <dbReference type="ChEBI" id="CHEBI:15377"/>
        <dbReference type="ChEBI" id="CHEBI:147362"/>
        <dbReference type="ChEBI" id="CHEBI:190704"/>
        <dbReference type="ChEBI" id="CHEBI:190706"/>
    </reaction>
    <physiologicalReaction direction="left-to-right" evidence="21">
        <dbReference type="Rhea" id="RHEA:71476"/>
    </physiologicalReaction>
</comment>
<dbReference type="GO" id="GO:0006508">
    <property type="term" value="P:proteolysis"/>
    <property type="evidence" value="ECO:0007669"/>
    <property type="project" value="UniProtKB-KW"/>
</dbReference>
<feature type="binding site" evidence="30">
    <location>
        <position position="379"/>
    </location>
    <ligand>
        <name>Zn(2+)</name>
        <dbReference type="ChEBI" id="CHEBI:29105"/>
        <label>2</label>
        <note>catalytic</note>
    </ligand>
</feature>
<evidence type="ECO:0000256" key="7">
    <source>
        <dbReference type="ARBA" id="ARBA00022801"/>
    </source>
</evidence>
<feature type="active site" description="Proton donor 1" evidence="24">
    <location>
        <position position="510"/>
    </location>
</feature>
<evidence type="ECO:0000256" key="19">
    <source>
        <dbReference type="ARBA" id="ARBA00048231"/>
    </source>
</evidence>
<evidence type="ECO:0000256" key="20">
    <source>
        <dbReference type="ARBA" id="ARBA00049116"/>
    </source>
</evidence>
<evidence type="ECO:0000256" key="21">
    <source>
        <dbReference type="ARBA" id="ARBA00049273"/>
    </source>
</evidence>
<evidence type="ECO:0000256" key="3">
    <source>
        <dbReference type="ARBA" id="ARBA00022645"/>
    </source>
</evidence>
<comment type="catalytic activity">
    <reaction evidence="18">
        <text>Met-enkephalin + H2O = L-phenylalanyl-L-methionine + L-tyrosylglycylglycine</text>
        <dbReference type="Rhea" id="RHEA:71483"/>
        <dbReference type="ChEBI" id="CHEBI:15377"/>
        <dbReference type="ChEBI" id="CHEBI:189868"/>
        <dbReference type="ChEBI" id="CHEBI:190708"/>
        <dbReference type="ChEBI" id="CHEBI:190709"/>
    </reaction>
    <physiologicalReaction direction="left-to-right" evidence="18">
        <dbReference type="Rhea" id="RHEA:71484"/>
    </physiologicalReaction>
</comment>
<evidence type="ECO:0000256" key="31">
    <source>
        <dbReference type="PROSITE-ProRule" id="PRU00124"/>
    </source>
</evidence>
<dbReference type="EC" id="3.4.-.-" evidence="33"/>
<feature type="binding site" evidence="28">
    <location>
        <position position="407"/>
    </location>
    <ligand>
        <name>Zn(2+)</name>
        <dbReference type="ChEBI" id="CHEBI:29105"/>
        <label>1</label>
        <note>catalytic</note>
    </ligand>
</feature>
<evidence type="ECO:0000256" key="34">
    <source>
        <dbReference type="SAM" id="SignalP"/>
    </source>
</evidence>
<evidence type="ECO:0000256" key="23">
    <source>
        <dbReference type="ARBA" id="ARBA00049470"/>
    </source>
</evidence>
<evidence type="ECO:0000256" key="22">
    <source>
        <dbReference type="ARBA" id="ARBA00049305"/>
    </source>
</evidence>
<dbReference type="InterPro" id="IPR023415">
    <property type="entry name" value="LDLR_class-A_CS"/>
</dbReference>
<sequence>MPQVSCGLNMARFVLYSVVLIVLCSVPTHCQKKNESEGVIFLEEYDIRAKELQNRAVIAGWNYQTNLTEENAKKQVELNLEVAKFSKDVATDASEYDWENFSNFTVKRLFSMITTLGTAALEDEEKLEEYNNLLSEMEEIYSTGQACEYDDPETCLDLNPDLEDCMADSTDYNRLLFCWEGWRDAAGRRLADPYTKFVELSNEAVRADGWNDTGEYWRSWYETADFQQQLENIYQELQPLYQNLHAYVRRKLIDTYGAEMVNAEGPIPAHLLGNMWAQTWGNIYNLVIPFPNKPSIDVTDEMVRQGYDARRMFNLSDEFFREMGQIPMPDSFWERTMYTRPDDREVVCHASAWDFYLDNDVRIKMCTKVNQEDLVTVHHEMGHIEYFLQYAHQPLPFREGANPGFHEAVGDLLALSVSTPAHLNKVGLLPELVDDPEVDINFLMQMALEKIAFLPFGYLIDQWRWRVFNGDITPDKYNEEWWKLRTQYQGIVPPVPRNPDKDFDAGSKYHVPANTPYIRYFVSFVIQFQFHEAMCSLSGFSGELHKCDASAGAMKEIAGSRLAEMLRMGKSQPWPEAFEVLTGSRAMSAAAILQYFAPLIDWLEKQNENETLGWDNGWTPPYDCEGTGGFTCLDGSRCVRPADKCDGIQDCDDNSDEDPILCETPNDDSSIMTSSLVVVLLAVLASTMMTSWT</sequence>
<feature type="binding site" evidence="28">
    <location>
        <position position="379"/>
    </location>
    <ligand>
        <name>Zn(2+)</name>
        <dbReference type="ChEBI" id="CHEBI:29105"/>
        <label>1</label>
        <note>catalytic</note>
    </ligand>
</feature>
<dbReference type="AlphaFoldDB" id="A0A8J9ZYE3"/>
<comment type="cofactor">
    <cofactor evidence="33">
        <name>Zn(2+)</name>
        <dbReference type="ChEBI" id="CHEBI:29105"/>
    </cofactor>
    <text evidence="33">Binds 1 zinc ion per subunit.</text>
</comment>
<evidence type="ECO:0000256" key="2">
    <source>
        <dbReference type="ARBA" id="ARBA00008139"/>
    </source>
</evidence>
<comment type="catalytic activity">
    <reaction evidence="16">
        <text>goralatide + H2O = N-acetyl-L-seryl-L-aspartate + L-lysyl-L-proline</text>
        <dbReference type="Rhea" id="RHEA:71455"/>
        <dbReference type="ChEBI" id="CHEBI:15377"/>
        <dbReference type="ChEBI" id="CHEBI:190701"/>
        <dbReference type="ChEBI" id="CHEBI:190702"/>
        <dbReference type="ChEBI" id="CHEBI:190703"/>
    </reaction>
    <physiologicalReaction direction="left-to-right" evidence="16">
        <dbReference type="Rhea" id="RHEA:71456"/>
    </physiologicalReaction>
</comment>
<feature type="binding site" evidence="30">
    <location>
        <position position="407"/>
    </location>
    <ligand>
        <name>Zn(2+)</name>
        <dbReference type="ChEBI" id="CHEBI:29105"/>
        <label>2</label>
        <note>catalytic</note>
    </ligand>
</feature>
<evidence type="ECO:0000256" key="26">
    <source>
        <dbReference type="PIRSR" id="PIRSR601548-11"/>
    </source>
</evidence>
<evidence type="ECO:0000256" key="8">
    <source>
        <dbReference type="ARBA" id="ARBA00022833"/>
    </source>
</evidence>
<comment type="catalytic activity">
    <reaction evidence="12">
        <text>Release of a C-terminal dipeptide, oligopeptide-|-Xaa-Yaa, when Xaa is not Pro, and Yaa is neither Asp nor Glu. Thus, conversion of angiotensin I to angiotensin II, with increase in vasoconstrictor activity, but no action on angiotensin II.</text>
        <dbReference type="EC" id="3.4.15.1"/>
    </reaction>
</comment>
<evidence type="ECO:0000256" key="30">
    <source>
        <dbReference type="PIRSR" id="PIRSR601548-8"/>
    </source>
</evidence>
<comment type="cofactor">
    <cofactor evidence="1">
        <name>chloride</name>
        <dbReference type="ChEBI" id="CHEBI:17996"/>
    </cofactor>
</comment>
<feature type="chain" id="PRO_5035470042" description="Angiotensin-converting enzyme" evidence="34">
    <location>
        <begin position="31"/>
        <end position="693"/>
    </location>
</feature>
<organism evidence="35 36">
    <name type="scientific">Branchiostoma lanceolatum</name>
    <name type="common">Common lancelet</name>
    <name type="synonym">Amphioxus lanceolatum</name>
    <dbReference type="NCBI Taxonomy" id="7740"/>
    <lineage>
        <taxon>Eukaryota</taxon>
        <taxon>Metazoa</taxon>
        <taxon>Chordata</taxon>
        <taxon>Cephalochordata</taxon>
        <taxon>Leptocardii</taxon>
        <taxon>Amphioxiformes</taxon>
        <taxon>Branchiostomatidae</taxon>
        <taxon>Branchiostoma</taxon>
    </lineage>
</organism>
<evidence type="ECO:0000256" key="18">
    <source>
        <dbReference type="ARBA" id="ARBA00048012"/>
    </source>
</evidence>
<keyword evidence="8 28" id="KW-0862">Zinc</keyword>
<evidence type="ECO:0000256" key="12">
    <source>
        <dbReference type="ARBA" id="ARBA00036868"/>
    </source>
</evidence>
<dbReference type="InterPro" id="IPR002172">
    <property type="entry name" value="LDrepeatLR_classA_rpt"/>
</dbReference>
<keyword evidence="3 33" id="KW-0121">Carboxypeptidase</keyword>
<dbReference type="PRINTS" id="PR00791">
    <property type="entry name" value="PEPDIPTASEA"/>
</dbReference>
<dbReference type="OrthoDB" id="10029630at2759"/>
<evidence type="ECO:0000313" key="35">
    <source>
        <dbReference type="EMBL" id="CAH1263424.1"/>
    </source>
</evidence>
<dbReference type="EMBL" id="OV696689">
    <property type="protein sequence ID" value="CAH1263424.1"/>
    <property type="molecule type" value="Genomic_DNA"/>
</dbReference>
<evidence type="ECO:0000256" key="1">
    <source>
        <dbReference type="ARBA" id="ARBA00001923"/>
    </source>
</evidence>
<dbReference type="GO" id="GO:0008241">
    <property type="term" value="F:peptidyl-dipeptidase activity"/>
    <property type="evidence" value="ECO:0007669"/>
    <property type="project" value="UniProtKB-EC"/>
</dbReference>
<feature type="active site" description="Proton donor 2" evidence="26">
    <location>
        <position position="510"/>
    </location>
</feature>
<gene>
    <name evidence="35" type="primary">ACE</name>
    <name evidence="35" type="ORF">BLAG_LOCUS18126</name>
</gene>
<keyword evidence="6 34" id="KW-0732">Signal</keyword>
<dbReference type="SUPFAM" id="SSF57424">
    <property type="entry name" value="LDL receptor-like module"/>
    <property type="match status" value="1"/>
</dbReference>
<dbReference type="GO" id="GO:0004180">
    <property type="term" value="F:carboxypeptidase activity"/>
    <property type="evidence" value="ECO:0007669"/>
    <property type="project" value="UniProtKB-KW"/>
</dbReference>
<evidence type="ECO:0000256" key="15">
    <source>
        <dbReference type="ARBA" id="ARBA00047629"/>
    </source>
</evidence>
<keyword evidence="36" id="KW-1185">Reference proteome</keyword>
<feature type="disulfide bond" evidence="29">
    <location>
        <begin position="535"/>
        <end position="547"/>
    </location>
</feature>
<dbReference type="InterPro" id="IPR001548">
    <property type="entry name" value="Peptidase_M2"/>
</dbReference>
<dbReference type="SMART" id="SM00192">
    <property type="entry name" value="LDLa"/>
    <property type="match status" value="1"/>
</dbReference>
<comment type="catalytic activity">
    <reaction evidence="15">
        <text>substance P + H2O = L-Phe-L-Phe-Gly-L-Leu-L-Met-NH2 + substance P(1-6)</text>
        <dbReference type="Rhea" id="RHEA:71471"/>
        <dbReference type="ChEBI" id="CHEBI:15377"/>
        <dbReference type="ChEBI" id="CHEBI:190692"/>
        <dbReference type="ChEBI" id="CHEBI:190696"/>
        <dbReference type="ChEBI" id="CHEBI:190697"/>
    </reaction>
    <physiologicalReaction direction="left-to-right" evidence="15">
        <dbReference type="Rhea" id="RHEA:71472"/>
    </physiologicalReaction>
</comment>
<feature type="binding site" evidence="27">
    <location>
        <position position="519"/>
    </location>
    <ligand>
        <name>chloride</name>
        <dbReference type="ChEBI" id="CHEBI:17996"/>
        <label>1</label>
    </ligand>
</feature>
<evidence type="ECO:0000256" key="27">
    <source>
        <dbReference type="PIRSR" id="PIRSR601548-2"/>
    </source>
</evidence>
<feature type="signal peptide" evidence="34">
    <location>
        <begin position="1"/>
        <end position="30"/>
    </location>
</feature>
<feature type="binding site" evidence="30">
    <location>
        <position position="383"/>
    </location>
    <ligand>
        <name>Zn(2+)</name>
        <dbReference type="ChEBI" id="CHEBI:29105"/>
        <label>2</label>
        <note>catalytic</note>
    </ligand>
</feature>
<keyword evidence="10 29" id="KW-1015">Disulfide bond</keyword>
<evidence type="ECO:0000256" key="9">
    <source>
        <dbReference type="ARBA" id="ARBA00023049"/>
    </source>
</evidence>
<dbReference type="InterPro" id="IPR036055">
    <property type="entry name" value="LDL_receptor-like_sf"/>
</dbReference>
<dbReference type="PROSITE" id="PS01209">
    <property type="entry name" value="LDLRA_1"/>
    <property type="match status" value="1"/>
</dbReference>
<feature type="active site" description="Proton acceptor 2" evidence="26">
    <location>
        <position position="380"/>
    </location>
</feature>
<evidence type="ECO:0000256" key="6">
    <source>
        <dbReference type="ARBA" id="ARBA00022729"/>
    </source>
</evidence>
<feature type="active site" description="Proton acceptor 1" evidence="24">
    <location>
        <position position="380"/>
    </location>
</feature>
<comment type="catalytic activity">
    <reaction evidence="17">
        <text>angiotensin I + H2O = L-histidyl-L-leucine + angiotensin II</text>
        <dbReference type="Rhea" id="RHEA:63560"/>
        <dbReference type="ChEBI" id="CHEBI:15377"/>
        <dbReference type="ChEBI" id="CHEBI:58506"/>
        <dbReference type="ChEBI" id="CHEBI:147350"/>
        <dbReference type="ChEBI" id="CHEBI:147392"/>
        <dbReference type="EC" id="3.4.15.1"/>
    </reaction>
    <physiologicalReaction direction="left-to-right" evidence="17">
        <dbReference type="Rhea" id="RHEA:63561"/>
    </physiologicalReaction>
</comment>
<dbReference type="Proteomes" id="UP000838412">
    <property type="component" value="Chromosome 4"/>
</dbReference>
<evidence type="ECO:0000256" key="13">
    <source>
        <dbReference type="ARBA" id="ARBA00039858"/>
    </source>
</evidence>
<evidence type="ECO:0000256" key="29">
    <source>
        <dbReference type="PIRSR" id="PIRSR601548-4"/>
    </source>
</evidence>
<dbReference type="CDD" id="cd06461">
    <property type="entry name" value="M2_ACE"/>
    <property type="match status" value="1"/>
</dbReference>
<dbReference type="Gene3D" id="4.10.400.10">
    <property type="entry name" value="Low-density Lipoprotein Receptor"/>
    <property type="match status" value="1"/>
</dbReference>
<evidence type="ECO:0000256" key="28">
    <source>
        <dbReference type="PIRSR" id="PIRSR601548-3"/>
    </source>
</evidence>
<name>A0A8J9ZYE3_BRALA</name>
<comment type="catalytic activity">
    <reaction evidence="23">
        <text>substance P + H2O = substance P(1-9) + L-Leu-L-Met-NH2</text>
        <dbReference type="Rhea" id="RHEA:71459"/>
        <dbReference type="ChEBI" id="CHEBI:15377"/>
        <dbReference type="ChEBI" id="CHEBI:190692"/>
        <dbReference type="ChEBI" id="CHEBI:190693"/>
        <dbReference type="ChEBI" id="CHEBI:190700"/>
    </reaction>
    <physiologicalReaction direction="left-to-right" evidence="23">
        <dbReference type="Rhea" id="RHEA:71460"/>
    </physiologicalReaction>
</comment>
<keyword evidence="9 33" id="KW-0482">Metalloprotease</keyword>
<dbReference type="PANTHER" id="PTHR10514:SF27">
    <property type="entry name" value="ANGIOTENSIN-CONVERTING ENZYME"/>
    <property type="match status" value="1"/>
</dbReference>
<reference evidence="35" key="1">
    <citation type="submission" date="2022-01" db="EMBL/GenBank/DDBJ databases">
        <authorList>
            <person name="Braso-Vives M."/>
        </authorList>
    </citation>
    <scope>NUCLEOTIDE SEQUENCE</scope>
</reference>
<dbReference type="GO" id="GO:0046872">
    <property type="term" value="F:metal ion binding"/>
    <property type="evidence" value="ECO:0007669"/>
    <property type="project" value="UniProtKB-KW"/>
</dbReference>
<feature type="disulfide bond" evidence="29 32">
    <location>
        <begin position="147"/>
        <end position="155"/>
    </location>
</feature>
<evidence type="ECO:0000256" key="32">
    <source>
        <dbReference type="PROSITE-ProRule" id="PRU01355"/>
    </source>
</evidence>
<evidence type="ECO:0000256" key="17">
    <source>
        <dbReference type="ARBA" id="ARBA00047862"/>
    </source>
</evidence>
<keyword evidence="11 25" id="KW-0325">Glycoprotein</keyword>
<dbReference type="SUPFAM" id="SSF55486">
    <property type="entry name" value="Metalloproteases ('zincins'), catalytic domain"/>
    <property type="match status" value="1"/>
</dbReference>
<evidence type="ECO:0000256" key="24">
    <source>
        <dbReference type="PIRSR" id="PIRSR601548-1"/>
    </source>
</evidence>
<comment type="caution">
    <text evidence="31">Lacks conserved residue(s) required for the propagation of feature annotation.</text>
</comment>
<evidence type="ECO:0000256" key="14">
    <source>
        <dbReference type="ARBA" id="ARBA00047529"/>
    </source>
</evidence>
<dbReference type="FunFam" id="1.10.1370.30:FF:000004">
    <property type="entry name" value="Angiotensin-converting enzyme"/>
    <property type="match status" value="1"/>
</dbReference>
<feature type="glycosylation site" description="N-linked (GlcNAc...) (complex) asparagine" evidence="25">
    <location>
        <position position="103"/>
    </location>
</feature>
<protein>
    <recommendedName>
        <fullName evidence="13 33">Angiotensin-converting enzyme</fullName>
        <ecNumber evidence="33">3.4.-.-</ecNumber>
    </recommendedName>
</protein>
<feature type="binding site" evidence="28">
    <location>
        <position position="383"/>
    </location>
    <ligand>
        <name>Zn(2+)</name>
        <dbReference type="ChEBI" id="CHEBI:29105"/>
        <label>1</label>
        <note>catalytic</note>
    </ligand>
</feature>
<feature type="disulfide bond" evidence="29 32">
    <location>
        <begin position="348"/>
        <end position="366"/>
    </location>
</feature>
<comment type="similarity">
    <text evidence="2 32 33">Belongs to the peptidase M2 family.</text>
</comment>
<dbReference type="GO" id="GO:0008237">
    <property type="term" value="F:metallopeptidase activity"/>
    <property type="evidence" value="ECO:0007669"/>
    <property type="project" value="UniProtKB-KW"/>
</dbReference>
<feature type="binding site" evidence="27">
    <location>
        <position position="221"/>
    </location>
    <ligand>
        <name>chloride</name>
        <dbReference type="ChEBI" id="CHEBI:17996"/>
        <label>1</label>
    </ligand>
</feature>
<accession>A0A8J9ZYE3</accession>
<comment type="catalytic activity">
    <reaction evidence="19">
        <text>Leu-enkephalin + H2O = L-tyrosylglycylglycine + L-phenylalanyl-L-leucine</text>
        <dbReference type="Rhea" id="RHEA:71487"/>
        <dbReference type="ChEBI" id="CHEBI:15377"/>
        <dbReference type="ChEBI" id="CHEBI:190689"/>
        <dbReference type="ChEBI" id="CHEBI:190708"/>
        <dbReference type="ChEBI" id="CHEBI:190710"/>
    </reaction>
    <physiologicalReaction direction="left-to-right" evidence="19">
        <dbReference type="Rhea" id="RHEA:71488"/>
    </physiologicalReaction>
</comment>
<dbReference type="GO" id="GO:0005886">
    <property type="term" value="C:plasma membrane"/>
    <property type="evidence" value="ECO:0007669"/>
    <property type="project" value="TreeGrafter"/>
</dbReference>
<dbReference type="PROSITE" id="PS52011">
    <property type="entry name" value="PEPTIDASE_M2"/>
    <property type="match status" value="1"/>
</dbReference>